<dbReference type="RefSeq" id="WP_147000737.1">
    <property type="nucleotide sequence ID" value="NZ_CP042387.1"/>
</dbReference>
<evidence type="ECO:0000313" key="4">
    <source>
        <dbReference type="Proteomes" id="UP000321298"/>
    </source>
</evidence>
<evidence type="ECO:0000259" key="1">
    <source>
        <dbReference type="Pfam" id="PF06054"/>
    </source>
</evidence>
<dbReference type="EMBL" id="CP042387">
    <property type="protein sequence ID" value="QEA43510.1"/>
    <property type="molecule type" value="Genomic_DNA"/>
</dbReference>
<dbReference type="Proteomes" id="UP000321298">
    <property type="component" value="Chromosome"/>
</dbReference>
<dbReference type="Pfam" id="PF25164">
    <property type="entry name" value="CoiA_N"/>
    <property type="match status" value="1"/>
</dbReference>
<reference evidence="3 4" key="1">
    <citation type="submission" date="2019-06" db="EMBL/GenBank/DDBJ databases">
        <title>Genome analyses of bacteria isolated from kimchi.</title>
        <authorList>
            <person name="Lee S."/>
            <person name="Ahn S."/>
            <person name="Roh S."/>
        </authorList>
    </citation>
    <scope>NUCLEOTIDE SEQUENCE [LARGE SCALE GENOMIC DNA]</scope>
    <source>
        <strain evidence="3 4">CBA3625</strain>
    </source>
</reference>
<dbReference type="InterPro" id="IPR010330">
    <property type="entry name" value="CoiA_nuc"/>
</dbReference>
<dbReference type="AlphaFoldDB" id="A0AAP9EAY4"/>
<organism evidence="3 4">
    <name type="scientific">Leuconostoc lactis</name>
    <dbReference type="NCBI Taxonomy" id="1246"/>
    <lineage>
        <taxon>Bacteria</taxon>
        <taxon>Bacillati</taxon>
        <taxon>Bacillota</taxon>
        <taxon>Bacilli</taxon>
        <taxon>Lactobacillales</taxon>
        <taxon>Lactobacillaceae</taxon>
        <taxon>Leuconostoc</taxon>
    </lineage>
</organism>
<protein>
    <submittedName>
        <fullName evidence="3">Competence protein</fullName>
    </submittedName>
</protein>
<dbReference type="InterPro" id="IPR021176">
    <property type="entry name" value="Competence-induced_CoiA"/>
</dbReference>
<dbReference type="InterPro" id="IPR057253">
    <property type="entry name" value="CoiA-like_N"/>
</dbReference>
<name>A0AAP9EAY4_LEULA</name>
<feature type="domain" description="Competence protein CoiA-like N-terminal" evidence="2">
    <location>
        <begin position="19"/>
        <end position="54"/>
    </location>
</feature>
<dbReference type="Pfam" id="PF06054">
    <property type="entry name" value="CoiA_nuc"/>
    <property type="match status" value="1"/>
</dbReference>
<keyword evidence="4" id="KW-1185">Reference proteome</keyword>
<sequence>MFIAQDKQGTYVQANAAGTTGEFYCPGCLAPVYLRQGEIKQPHFAHRAGAQCHTFSDNETPQHLAGKLQLATYCQKFGQVTLEAVIPAINQRPDILITRAHQRIAIEYQCSPISQQRLDERNAGYRQQHIAVIWILGATYYQAKMAQRTIVKFLANQQLCFYLPDTQKFYHRAHFEKPDFGRVNYSEIVSTQLLTTVPKHKQRSLDVVQQIYKLQQLIAQKRVDQRLITYLYLQQRLLLQAPLWIHLGQTFGLTISNWQWRLQSVLVLEKIGVGHVLHQQVMLAKLKPYVLGHPTFQQEQVMALLQEMVAQHFIVQRGAYFLVIELPVWYGSLRQKLGQVRK</sequence>
<evidence type="ECO:0000259" key="2">
    <source>
        <dbReference type="Pfam" id="PF25164"/>
    </source>
</evidence>
<proteinExistence type="predicted"/>
<evidence type="ECO:0000313" key="3">
    <source>
        <dbReference type="EMBL" id="QEA43510.1"/>
    </source>
</evidence>
<feature type="domain" description="Competence protein CoiA nuclease-like" evidence="1">
    <location>
        <begin position="59"/>
        <end position="172"/>
    </location>
</feature>
<dbReference type="PIRSF" id="PIRSF007487">
    <property type="entry name" value="Competence-induced_CoiA_bac"/>
    <property type="match status" value="1"/>
</dbReference>
<accession>A0AAP9EAY4</accession>
<gene>
    <name evidence="3" type="ORF">FGL83_01775</name>
</gene>
<dbReference type="GeneID" id="66530905"/>